<keyword evidence="2" id="KW-0472">Membrane</keyword>
<keyword evidence="1" id="KW-0175">Coiled coil</keyword>
<feature type="coiled-coil region" evidence="1">
    <location>
        <begin position="180"/>
        <end position="207"/>
    </location>
</feature>
<organism evidence="3 4">
    <name type="scientific">Nakaseomyces bracarensis</name>
    <dbReference type="NCBI Taxonomy" id="273131"/>
    <lineage>
        <taxon>Eukaryota</taxon>
        <taxon>Fungi</taxon>
        <taxon>Dikarya</taxon>
        <taxon>Ascomycota</taxon>
        <taxon>Saccharomycotina</taxon>
        <taxon>Saccharomycetes</taxon>
        <taxon>Saccharomycetales</taxon>
        <taxon>Saccharomycetaceae</taxon>
        <taxon>Nakaseomyces</taxon>
    </lineage>
</organism>
<evidence type="ECO:0000313" key="3">
    <source>
        <dbReference type="EMBL" id="KAL3235058.1"/>
    </source>
</evidence>
<comment type="caution">
    <text evidence="3">The sequence shown here is derived from an EMBL/GenBank/DDBJ whole genome shotgun (WGS) entry which is preliminary data.</text>
</comment>
<proteinExistence type="predicted"/>
<gene>
    <name evidence="3" type="ORF">RNJ44_02846</name>
</gene>
<evidence type="ECO:0000256" key="1">
    <source>
        <dbReference type="SAM" id="Coils"/>
    </source>
</evidence>
<name>A0ABR4P0F0_9SACH</name>
<sequence length="367" mass="41928">MFSGLYLKVVRHPIPYARQIHNTIASFGQTSKSSIPTVKSIKNTVLNDKNSQIDKDSITYAVLKDICHTKGYKNVDIVNATRNVKLLLLQKRLSDNDIMKSLEKFSSSTVISNIKMPAKGSKNNTSKPIVKIHPDKSKTPSSLVNKVHIKDGNGKTDIINKLKEEARKSEDIDLQSLQQYLNLVEKREEQQRKMKKIEKRMYNWKDVDEQFDLTAGQLLFSKEDKVTAKSNIKVRRFMSRFNPILDILLRSKKRYRPVLIVDLESKEHDHKLLGKNFNLFDVNHSDIYGIINSSKVNPEEVLAVITKSEEEGFKLMGNIYNQENKLVFQGKNNSEASFSFSPLKLGILSLLLGSPLIYLYIINNSVD</sequence>
<accession>A0ABR4P0F0</accession>
<dbReference type="EMBL" id="JBEVYD010000002">
    <property type="protein sequence ID" value="KAL3235058.1"/>
    <property type="molecule type" value="Genomic_DNA"/>
</dbReference>
<keyword evidence="4" id="KW-1185">Reference proteome</keyword>
<keyword evidence="2" id="KW-1133">Transmembrane helix</keyword>
<dbReference type="Proteomes" id="UP001623330">
    <property type="component" value="Unassembled WGS sequence"/>
</dbReference>
<keyword evidence="2" id="KW-0812">Transmembrane</keyword>
<protein>
    <submittedName>
        <fullName evidence="3">Uncharacterized protein</fullName>
    </submittedName>
</protein>
<feature type="transmembrane region" description="Helical" evidence="2">
    <location>
        <begin position="343"/>
        <end position="362"/>
    </location>
</feature>
<reference evidence="3 4" key="1">
    <citation type="submission" date="2024-05" db="EMBL/GenBank/DDBJ databases">
        <title>Long read based assembly of the Candida bracarensis genome reveals expanded adhesin content.</title>
        <authorList>
            <person name="Marcet-Houben M."/>
            <person name="Ksiezopolska E."/>
            <person name="Gabaldon T."/>
        </authorList>
    </citation>
    <scope>NUCLEOTIDE SEQUENCE [LARGE SCALE GENOMIC DNA]</scope>
    <source>
        <strain evidence="3 4">CBM6</strain>
    </source>
</reference>
<evidence type="ECO:0000256" key="2">
    <source>
        <dbReference type="SAM" id="Phobius"/>
    </source>
</evidence>
<evidence type="ECO:0000313" key="4">
    <source>
        <dbReference type="Proteomes" id="UP001623330"/>
    </source>
</evidence>